<accession>A0A7S3EFS5</accession>
<evidence type="ECO:0000313" key="3">
    <source>
        <dbReference type="EMBL" id="CAE0048389.1"/>
    </source>
</evidence>
<dbReference type="PANTHER" id="PTHR13369:SF0">
    <property type="entry name" value="GLUTATHIONE S-TRANSFERASE C-TERMINAL DOMAIN-CONTAINING PROTEIN"/>
    <property type="match status" value="1"/>
</dbReference>
<dbReference type="SUPFAM" id="SSF53335">
    <property type="entry name" value="S-adenosyl-L-methionine-dependent methyltransferases"/>
    <property type="match status" value="1"/>
</dbReference>
<dbReference type="InterPro" id="IPR025714">
    <property type="entry name" value="Methyltranfer_dom"/>
</dbReference>
<evidence type="ECO:0000313" key="2">
    <source>
        <dbReference type="EMBL" id="CAE0048388.1"/>
    </source>
</evidence>
<dbReference type="Gene3D" id="3.40.50.150">
    <property type="entry name" value="Vaccinia Virus protein VP39"/>
    <property type="match status" value="1"/>
</dbReference>
<sequence>MAIPAAGEKLVKMLSRVDELRPKYWEMEGTVDSVEDVPWVRFHREGFSALPEEVDPGCGVLLPTGRGARKREQINFLVNAAGAFLCKQVGGGILVDMCGGCGHVGLVLAALFPQWEVVIADMNPKALAVAAKRASDAGLSNVQTWEGRIDEFDQPFDFCIALHACGMASDIAIAKAIEARAPVVCAPCCVGKVTSALEVNVNGPIQVPLVDKTCIQLSVAWLTSAGIYVVVPQPFLTT</sequence>
<dbReference type="EMBL" id="HBHW01021184">
    <property type="protein sequence ID" value="CAE0048388.1"/>
    <property type="molecule type" value="Transcribed_RNA"/>
</dbReference>
<name>A0A7S3EFS5_9RHOD</name>
<dbReference type="EMBL" id="HBHW01021185">
    <property type="protein sequence ID" value="CAE0048389.1"/>
    <property type="molecule type" value="Transcribed_RNA"/>
</dbReference>
<dbReference type="InterPro" id="IPR029063">
    <property type="entry name" value="SAM-dependent_MTases_sf"/>
</dbReference>
<dbReference type="GO" id="GO:0005737">
    <property type="term" value="C:cytoplasm"/>
    <property type="evidence" value="ECO:0007669"/>
    <property type="project" value="TreeGrafter"/>
</dbReference>
<dbReference type="Pfam" id="PF13679">
    <property type="entry name" value="Methyltransf_32"/>
    <property type="match status" value="1"/>
</dbReference>
<feature type="domain" description="Methyltransferase" evidence="1">
    <location>
        <begin position="70"/>
        <end position="194"/>
    </location>
</feature>
<gene>
    <name evidence="2" type="ORF">RMAR00112_LOCUS16377</name>
    <name evidence="3" type="ORF">RMAR00112_LOCUS16378</name>
</gene>
<proteinExistence type="predicted"/>
<dbReference type="PANTHER" id="PTHR13369">
    <property type="match status" value="1"/>
</dbReference>
<protein>
    <recommendedName>
        <fullName evidence="1">Methyltransferase domain-containing protein</fullName>
    </recommendedName>
</protein>
<dbReference type="CDD" id="cd02440">
    <property type="entry name" value="AdoMet_MTases"/>
    <property type="match status" value="1"/>
</dbReference>
<dbReference type="AlphaFoldDB" id="A0A7S3EFS5"/>
<evidence type="ECO:0000259" key="1">
    <source>
        <dbReference type="Pfam" id="PF13679"/>
    </source>
</evidence>
<organism evidence="2">
    <name type="scientific">Rhodosorus marinus</name>
    <dbReference type="NCBI Taxonomy" id="101924"/>
    <lineage>
        <taxon>Eukaryota</taxon>
        <taxon>Rhodophyta</taxon>
        <taxon>Stylonematophyceae</taxon>
        <taxon>Stylonematales</taxon>
        <taxon>Stylonemataceae</taxon>
        <taxon>Rhodosorus</taxon>
    </lineage>
</organism>
<reference evidence="2" key="1">
    <citation type="submission" date="2021-01" db="EMBL/GenBank/DDBJ databases">
        <authorList>
            <person name="Corre E."/>
            <person name="Pelletier E."/>
            <person name="Niang G."/>
            <person name="Scheremetjew M."/>
            <person name="Finn R."/>
            <person name="Kale V."/>
            <person name="Holt S."/>
            <person name="Cochrane G."/>
            <person name="Meng A."/>
            <person name="Brown T."/>
            <person name="Cohen L."/>
        </authorList>
    </citation>
    <scope>NUCLEOTIDE SEQUENCE</scope>
    <source>
        <strain evidence="2">CCMP 769</strain>
    </source>
</reference>